<dbReference type="Gene3D" id="3.40.50.1820">
    <property type="entry name" value="alpha/beta hydrolase"/>
    <property type="match status" value="1"/>
</dbReference>
<reference evidence="3 4" key="1">
    <citation type="submission" date="2016-03" db="EMBL/GenBank/DDBJ databases">
        <title>Acinetobacter genomospecies 28 strain ANC 4149.</title>
        <authorList>
            <person name="Radolfova-Krizova L."/>
            <person name="Nemec A."/>
        </authorList>
    </citation>
    <scope>NUCLEOTIDE SEQUENCE [LARGE SCALE GENOMIC DNA]</scope>
    <source>
        <strain evidence="3 4">ANC 4149</strain>
    </source>
</reference>
<evidence type="ECO:0000313" key="4">
    <source>
        <dbReference type="Proteomes" id="UP000076276"/>
    </source>
</evidence>
<dbReference type="InterPro" id="IPR026968">
    <property type="entry name" value="PcaD/CatD"/>
</dbReference>
<dbReference type="EMBL" id="LUAW01000014">
    <property type="protein sequence ID" value="KYQ72670.1"/>
    <property type="molecule type" value="Genomic_DNA"/>
</dbReference>
<proteinExistence type="predicted"/>
<organism evidence="3 4">
    <name type="scientific">Acinetobacter pragensis</name>
    <dbReference type="NCBI Taxonomy" id="1806892"/>
    <lineage>
        <taxon>Bacteria</taxon>
        <taxon>Pseudomonadati</taxon>
        <taxon>Pseudomonadota</taxon>
        <taxon>Gammaproteobacteria</taxon>
        <taxon>Moraxellales</taxon>
        <taxon>Moraxellaceae</taxon>
        <taxon>Acinetobacter</taxon>
    </lineage>
</organism>
<evidence type="ECO:0000256" key="1">
    <source>
        <dbReference type="NCBIfam" id="TIGR02427"/>
    </source>
</evidence>
<dbReference type="InterPro" id="IPR050266">
    <property type="entry name" value="AB_hydrolase_sf"/>
</dbReference>
<evidence type="ECO:0000313" key="3">
    <source>
        <dbReference type="EMBL" id="KYQ72670.1"/>
    </source>
</evidence>
<dbReference type="NCBIfam" id="TIGR02427">
    <property type="entry name" value="protocat_pcaD"/>
    <property type="match status" value="1"/>
</dbReference>
<name>A0A151Y3R7_9GAMM</name>
<dbReference type="EC" id="3.1.1.24" evidence="1"/>
<dbReference type="InterPro" id="IPR000073">
    <property type="entry name" value="AB_hydrolase_1"/>
</dbReference>
<evidence type="ECO:0000259" key="2">
    <source>
        <dbReference type="Pfam" id="PF00561"/>
    </source>
</evidence>
<feature type="domain" description="AB hydrolase-1" evidence="2">
    <location>
        <begin position="30"/>
        <end position="253"/>
    </location>
</feature>
<dbReference type="SUPFAM" id="SSF53474">
    <property type="entry name" value="alpha/beta-Hydrolases"/>
    <property type="match status" value="1"/>
</dbReference>
<dbReference type="STRING" id="1806892.AZH43_09325"/>
<dbReference type="GO" id="GO:0042952">
    <property type="term" value="P:beta-ketoadipate pathway"/>
    <property type="evidence" value="ECO:0007669"/>
    <property type="project" value="UniProtKB-UniRule"/>
</dbReference>
<sequence>MISGDIYQIKYSEENMIYYKTFGKQGNKTLVLGSSLGTSSNMWSNIIDDLAQKFFVVAFDTRGHGQSQSLGLESSSVDQYAQDVIDILDNLKIKTFSYAGLSLGGAIGQILAIKFPERVERLILCCTAAKFGEPAFWHDRADKVLKQGLNAILEATKSRWYTPGTAESDPFAQSLLDELLTYDPVGYANTCKAVADFDVRTQLSEIKCPTLAIAGTDDLSTPVFVMQELVSQIPRAELVAIQGAAHIGNVEKPEAFKKAILNFA</sequence>
<accession>A0A151Y3R7</accession>
<dbReference type="AlphaFoldDB" id="A0A151Y3R7"/>
<gene>
    <name evidence="3" type="ORF">AZH43_09325</name>
</gene>
<dbReference type="Proteomes" id="UP000076276">
    <property type="component" value="Unassembled WGS sequence"/>
</dbReference>
<dbReference type="Pfam" id="PF00561">
    <property type="entry name" value="Abhydrolase_1"/>
    <property type="match status" value="1"/>
</dbReference>
<dbReference type="InterPro" id="IPR029058">
    <property type="entry name" value="AB_hydrolase_fold"/>
</dbReference>
<dbReference type="PRINTS" id="PR00111">
    <property type="entry name" value="ABHYDROLASE"/>
</dbReference>
<dbReference type="GO" id="GO:0047570">
    <property type="term" value="F:3-oxoadipate enol-lactonase activity"/>
    <property type="evidence" value="ECO:0007669"/>
    <property type="project" value="UniProtKB-UniRule"/>
</dbReference>
<dbReference type="PANTHER" id="PTHR43798">
    <property type="entry name" value="MONOACYLGLYCEROL LIPASE"/>
    <property type="match status" value="1"/>
</dbReference>
<keyword evidence="4" id="KW-1185">Reference proteome</keyword>
<protein>
    <recommendedName>
        <fullName evidence="1">3-oxoadipate enol-lactonase</fullName>
        <ecNumber evidence="1">3.1.1.24</ecNumber>
    </recommendedName>
</protein>
<comment type="caution">
    <text evidence="3">The sequence shown here is derived from an EMBL/GenBank/DDBJ whole genome shotgun (WGS) entry which is preliminary data.</text>
</comment>